<organism evidence="1 2">
    <name type="scientific">Nibea albiflora</name>
    <name type="common">Yellow drum</name>
    <name type="synonym">Corvina albiflora</name>
    <dbReference type="NCBI Taxonomy" id="240163"/>
    <lineage>
        <taxon>Eukaryota</taxon>
        <taxon>Metazoa</taxon>
        <taxon>Chordata</taxon>
        <taxon>Craniata</taxon>
        <taxon>Vertebrata</taxon>
        <taxon>Euteleostomi</taxon>
        <taxon>Actinopterygii</taxon>
        <taxon>Neopterygii</taxon>
        <taxon>Teleostei</taxon>
        <taxon>Neoteleostei</taxon>
        <taxon>Acanthomorphata</taxon>
        <taxon>Eupercaria</taxon>
        <taxon>Sciaenidae</taxon>
        <taxon>Nibea</taxon>
    </lineage>
</organism>
<accession>A0ACB7F5K6</accession>
<name>A0ACB7F5K6_NIBAL</name>
<proteinExistence type="predicted"/>
<keyword evidence="1" id="KW-0675">Receptor</keyword>
<dbReference type="Proteomes" id="UP000805704">
    <property type="component" value="Chromosome 19"/>
</dbReference>
<keyword evidence="2" id="KW-1185">Reference proteome</keyword>
<sequence>MNNTTDVSGVMLFQTAFKVVLSTLPCFLFLYINGIMLFALLSKPLLLESSRYILFGHLLLTESLQLMFSLVLYLFAVTLVKIISYACIVVTLLAAIAVKISPLNLAVMSLERYVAICFPLRHADLATTRTMQMAIAVMWTMASLDSFIQLFLFFSLENTTFTLPRFCMRNTVLRLQIYSTMNKTFTILYFVLVSMIIIYTYIAIIITVKTSSSKASKSNKAHKTVLLHLVQLCLCLMSTLFNMINTSNVSNLNSAVAHQIQFGNIGKKWKWKEERKYETTSERYNNGIHRVYVMFNGKVYQSKRRGCGKINGKLYNVQILIWL</sequence>
<evidence type="ECO:0000313" key="1">
    <source>
        <dbReference type="EMBL" id="KAG8008331.1"/>
    </source>
</evidence>
<comment type="caution">
    <text evidence="1">The sequence shown here is derived from an EMBL/GenBank/DDBJ whole genome shotgun (WGS) entry which is preliminary data.</text>
</comment>
<evidence type="ECO:0000313" key="2">
    <source>
        <dbReference type="Proteomes" id="UP000805704"/>
    </source>
</evidence>
<protein>
    <submittedName>
        <fullName evidence="1">Olfactory receptor 2T6</fullName>
    </submittedName>
</protein>
<gene>
    <name evidence="1" type="primary">OR2T6</name>
    <name evidence="1" type="ORF">GBF38_019447</name>
</gene>
<reference evidence="1" key="1">
    <citation type="submission" date="2020-04" db="EMBL/GenBank/DDBJ databases">
        <title>A chromosome-scale assembly and high-density genetic map of the yellow drum (Nibea albiflora) genome.</title>
        <authorList>
            <person name="Xu D."/>
            <person name="Zhang W."/>
            <person name="Chen R."/>
            <person name="Tan P."/>
            <person name="Wang L."/>
            <person name="Song H."/>
            <person name="Tian L."/>
            <person name="Zhu Q."/>
            <person name="Wang B."/>
        </authorList>
    </citation>
    <scope>NUCLEOTIDE SEQUENCE</scope>
    <source>
        <strain evidence="1">ZJHYS-2018</strain>
    </source>
</reference>
<dbReference type="EMBL" id="CM024807">
    <property type="protein sequence ID" value="KAG8008331.1"/>
    <property type="molecule type" value="Genomic_DNA"/>
</dbReference>